<dbReference type="Pfam" id="PF00961">
    <property type="entry name" value="LAGLIDADG_1"/>
    <property type="match status" value="2"/>
</dbReference>
<proteinExistence type="predicted"/>
<evidence type="ECO:0000313" key="2">
    <source>
        <dbReference type="EMBL" id="KAA8628027.1"/>
    </source>
</evidence>
<dbReference type="GO" id="GO:0005739">
    <property type="term" value="C:mitochondrion"/>
    <property type="evidence" value="ECO:0007669"/>
    <property type="project" value="UniProtKB-ARBA"/>
</dbReference>
<dbReference type="AlphaFoldDB" id="A0A8S8ZBJ7"/>
<dbReference type="Gene3D" id="3.10.28.10">
    <property type="entry name" value="Homing endonucleases"/>
    <property type="match status" value="2"/>
</dbReference>
<dbReference type="PANTHER" id="PTHR36181:SF4">
    <property type="entry name" value="LAGLIDADG ENDONUCLEASE"/>
    <property type="match status" value="1"/>
</dbReference>
<accession>A0A8S8ZBJ7</accession>
<dbReference type="EMBL" id="NMPR01000213">
    <property type="protein sequence ID" value="KAA8628027.1"/>
    <property type="molecule type" value="Genomic_DNA"/>
</dbReference>
<evidence type="ECO:0000313" key="3">
    <source>
        <dbReference type="Proteomes" id="UP000433876"/>
    </source>
</evidence>
<dbReference type="SUPFAM" id="SSF55608">
    <property type="entry name" value="Homing endonucleases"/>
    <property type="match status" value="2"/>
</dbReference>
<name>A0A8S8ZBJ7_SORMA</name>
<dbReference type="Proteomes" id="UP000433876">
    <property type="component" value="Unassembled WGS sequence"/>
</dbReference>
<evidence type="ECO:0000259" key="1">
    <source>
        <dbReference type="Pfam" id="PF00961"/>
    </source>
</evidence>
<dbReference type="GO" id="GO:0004519">
    <property type="term" value="F:endonuclease activity"/>
    <property type="evidence" value="ECO:0007669"/>
    <property type="project" value="InterPro"/>
</dbReference>
<sequence>MINVEKIKLNPWFITGLSDGDGSFYIVLRRDATCRFGYSVSLEYKVVAEINPLNLKLLESVQDFFEGSGTITVDKNTYLYVIRNRGHLRIVWNHFHNYPLQTTKHIYFILWSRVLNLLEKKDHYTIKGFMEILSIKAIFPTGLNDNIKRDFPNVLPITRTDFIPNTYKLDGHWVAGFTQADGSFGLNYTKVSAMTLGYTCLPQFRISQNERDLIVLKRIIECLGCGNLINVSKTKKEWVVSVSNSSQLYNTIIPFFKQYAIYGAKYEDYKDFSLGIEIISKKGHLTAEGLDQLKEIITSPLQLCWRG</sequence>
<dbReference type="VEuPathDB" id="FungiDB:SMAC_12660"/>
<comment type="caution">
    <text evidence="2">The sequence shown here is derived from an EMBL/GenBank/DDBJ whole genome shotgun (WGS) entry which is preliminary data.</text>
</comment>
<feature type="domain" description="Homing endonuclease LAGLIDADG" evidence="1">
    <location>
        <begin position="175"/>
        <end position="272"/>
    </location>
</feature>
<protein>
    <recommendedName>
        <fullName evidence="1">Homing endonuclease LAGLIDADG domain-containing protein</fullName>
    </recommendedName>
</protein>
<feature type="domain" description="Homing endonuclease LAGLIDADG" evidence="1">
    <location>
        <begin position="14"/>
        <end position="114"/>
    </location>
</feature>
<dbReference type="InterPro" id="IPR051289">
    <property type="entry name" value="LAGLIDADG_Endonuclease"/>
</dbReference>
<dbReference type="PANTHER" id="PTHR36181">
    <property type="entry name" value="INTRON-ENCODED ENDONUCLEASE AI3-RELATED"/>
    <property type="match status" value="1"/>
</dbReference>
<organism evidence="2 3">
    <name type="scientific">Sordaria macrospora</name>
    <dbReference type="NCBI Taxonomy" id="5147"/>
    <lineage>
        <taxon>Eukaryota</taxon>
        <taxon>Fungi</taxon>
        <taxon>Dikarya</taxon>
        <taxon>Ascomycota</taxon>
        <taxon>Pezizomycotina</taxon>
        <taxon>Sordariomycetes</taxon>
        <taxon>Sordariomycetidae</taxon>
        <taxon>Sordariales</taxon>
        <taxon>Sordariaceae</taxon>
        <taxon>Sordaria</taxon>
    </lineage>
</organism>
<dbReference type="InterPro" id="IPR004860">
    <property type="entry name" value="LAGLIDADG_dom"/>
</dbReference>
<reference evidence="2 3" key="1">
    <citation type="submission" date="2017-07" db="EMBL/GenBank/DDBJ databases">
        <title>Genome sequence of the Sordaria macrospora wild type strain R19027.</title>
        <authorList>
            <person name="Nowrousian M."/>
            <person name="Teichert I."/>
            <person name="Kueck U."/>
        </authorList>
    </citation>
    <scope>NUCLEOTIDE SEQUENCE [LARGE SCALE GENOMIC DNA]</scope>
    <source>
        <strain evidence="2 3">R19027</strain>
        <tissue evidence="2">Mycelium</tissue>
    </source>
</reference>
<gene>
    <name evidence="2" type="ORF">SMACR_12660</name>
</gene>
<dbReference type="InterPro" id="IPR027434">
    <property type="entry name" value="Homing_endonucl"/>
</dbReference>
<dbReference type="OMA" id="HIYFILW"/>